<dbReference type="EMBL" id="JACHIG010000005">
    <property type="protein sequence ID" value="MBB5033166.1"/>
    <property type="molecule type" value="Genomic_DNA"/>
</dbReference>
<accession>A0A7W7YBI8</accession>
<dbReference type="AlphaFoldDB" id="A0A7W7YBI8"/>
<keyword evidence="2" id="KW-1185">Reference proteome</keyword>
<dbReference type="InterPro" id="IPR053738">
    <property type="entry name" value="Lambda_capsid_assembly"/>
</dbReference>
<protein>
    <submittedName>
        <fullName evidence="1">Uncharacterized protein</fullName>
    </submittedName>
</protein>
<sequence length="343" mass="37873">MIKRTTRLNAQKAFEAMTAAVAAAMAVNYAPEFAGQKEVETRLNASLITQSSFSEPLTTYATGWQDGGNILQQELDFFAPSVEVGRRFEYLENINWEAFLSGTEEDLRAMGADFKSVKYNSKKELGKTDNRGLMILVDLDEVKEEPNWEQKRVAKLKRRLMINKLRRAIALLTAADVNTGKTWDTTDGKDPDQDVILELVTAADILGMKPNRVGYGDTAWSKRALSHRAQNSAGGFASAGMTPEALAGLLGVDQVLHSNARYSSTTTAKAQVLGTLVMMFTALQNADTEDPSNVKDFWSPTDQGTRYAVHSIPHGVKQWIIAVEHYEKMVLTSNLAIRSFTIG</sequence>
<gene>
    <name evidence="1" type="ORF">HNQ65_002749</name>
</gene>
<dbReference type="RefSeq" id="WP_184340079.1">
    <property type="nucleotide sequence ID" value="NZ_JACHIG010000005.1"/>
</dbReference>
<dbReference type="Proteomes" id="UP000590740">
    <property type="component" value="Unassembled WGS sequence"/>
</dbReference>
<reference evidence="1 2" key="1">
    <citation type="submission" date="2020-08" db="EMBL/GenBank/DDBJ databases">
        <title>Genomic Encyclopedia of Type Strains, Phase IV (KMG-IV): sequencing the most valuable type-strain genomes for metagenomic binning, comparative biology and taxonomic classification.</title>
        <authorList>
            <person name="Goeker M."/>
        </authorList>
    </citation>
    <scope>NUCLEOTIDE SEQUENCE [LARGE SCALE GENOMIC DNA]</scope>
    <source>
        <strain evidence="1 2">DSM 12252</strain>
    </source>
</reference>
<name>A0A7W7YBI8_9BACT</name>
<evidence type="ECO:0000313" key="2">
    <source>
        <dbReference type="Proteomes" id="UP000590740"/>
    </source>
</evidence>
<proteinExistence type="predicted"/>
<comment type="caution">
    <text evidence="1">The sequence shown here is derived from an EMBL/GenBank/DDBJ whole genome shotgun (WGS) entry which is preliminary data.</text>
</comment>
<dbReference type="Gene3D" id="3.90.1690.10">
    <property type="entry name" value="phage-related protein like domain"/>
    <property type="match status" value="1"/>
</dbReference>
<evidence type="ECO:0000313" key="1">
    <source>
        <dbReference type="EMBL" id="MBB5033166.1"/>
    </source>
</evidence>
<organism evidence="1 2">
    <name type="scientific">Prosthecobacter vanneervenii</name>
    <dbReference type="NCBI Taxonomy" id="48466"/>
    <lineage>
        <taxon>Bacteria</taxon>
        <taxon>Pseudomonadati</taxon>
        <taxon>Verrucomicrobiota</taxon>
        <taxon>Verrucomicrobiia</taxon>
        <taxon>Verrucomicrobiales</taxon>
        <taxon>Verrucomicrobiaceae</taxon>
        <taxon>Prosthecobacter</taxon>
    </lineage>
</organism>